<feature type="compositionally biased region" description="Basic and acidic residues" evidence="1">
    <location>
        <begin position="405"/>
        <end position="434"/>
    </location>
</feature>
<evidence type="ECO:0000313" key="4">
    <source>
        <dbReference type="Proteomes" id="UP000242188"/>
    </source>
</evidence>
<dbReference type="GO" id="GO:0019843">
    <property type="term" value="F:rRNA binding"/>
    <property type="evidence" value="ECO:0007669"/>
    <property type="project" value="InterPro"/>
</dbReference>
<feature type="region of interest" description="Disordered" evidence="1">
    <location>
        <begin position="316"/>
        <end position="467"/>
    </location>
</feature>
<dbReference type="PANTHER" id="PTHR12661:SF5">
    <property type="entry name" value="SUPPRESSOR OF SWI4 1 HOMOLOG"/>
    <property type="match status" value="1"/>
</dbReference>
<comment type="caution">
    <text evidence="3">The sequence shown here is derived from an EMBL/GenBank/DDBJ whole genome shotgun (WGS) entry which is preliminary data.</text>
</comment>
<dbReference type="Pfam" id="PF04427">
    <property type="entry name" value="Brix"/>
    <property type="match status" value="1"/>
</dbReference>
<dbReference type="PROSITE" id="PS50833">
    <property type="entry name" value="BRIX"/>
    <property type="match status" value="1"/>
</dbReference>
<dbReference type="GO" id="GO:0030687">
    <property type="term" value="C:preribosome, large subunit precursor"/>
    <property type="evidence" value="ECO:0007669"/>
    <property type="project" value="TreeGrafter"/>
</dbReference>
<feature type="compositionally biased region" description="Basic residues" evidence="1">
    <location>
        <begin position="435"/>
        <end position="448"/>
    </location>
</feature>
<feature type="compositionally biased region" description="Basic residues" evidence="1">
    <location>
        <begin position="316"/>
        <end position="325"/>
    </location>
</feature>
<reference evidence="3 4" key="1">
    <citation type="journal article" date="2017" name="Nat. Ecol. Evol.">
        <title>Scallop genome provides insights into evolution of bilaterian karyotype and development.</title>
        <authorList>
            <person name="Wang S."/>
            <person name="Zhang J."/>
            <person name="Jiao W."/>
            <person name="Li J."/>
            <person name="Xun X."/>
            <person name="Sun Y."/>
            <person name="Guo X."/>
            <person name="Huan P."/>
            <person name="Dong B."/>
            <person name="Zhang L."/>
            <person name="Hu X."/>
            <person name="Sun X."/>
            <person name="Wang J."/>
            <person name="Zhao C."/>
            <person name="Wang Y."/>
            <person name="Wang D."/>
            <person name="Huang X."/>
            <person name="Wang R."/>
            <person name="Lv J."/>
            <person name="Li Y."/>
            <person name="Zhang Z."/>
            <person name="Liu B."/>
            <person name="Lu W."/>
            <person name="Hui Y."/>
            <person name="Liang J."/>
            <person name="Zhou Z."/>
            <person name="Hou R."/>
            <person name="Li X."/>
            <person name="Liu Y."/>
            <person name="Li H."/>
            <person name="Ning X."/>
            <person name="Lin Y."/>
            <person name="Zhao L."/>
            <person name="Xing Q."/>
            <person name="Dou J."/>
            <person name="Li Y."/>
            <person name="Mao J."/>
            <person name="Guo H."/>
            <person name="Dou H."/>
            <person name="Li T."/>
            <person name="Mu C."/>
            <person name="Jiang W."/>
            <person name="Fu Q."/>
            <person name="Fu X."/>
            <person name="Miao Y."/>
            <person name="Liu J."/>
            <person name="Yu Q."/>
            <person name="Li R."/>
            <person name="Liao H."/>
            <person name="Li X."/>
            <person name="Kong Y."/>
            <person name="Jiang Z."/>
            <person name="Chourrout D."/>
            <person name="Li R."/>
            <person name="Bao Z."/>
        </authorList>
    </citation>
    <scope>NUCLEOTIDE SEQUENCE [LARGE SCALE GENOMIC DNA]</scope>
    <source>
        <strain evidence="3 4">PY_sf001</strain>
    </source>
</reference>
<dbReference type="InterPro" id="IPR007109">
    <property type="entry name" value="Brix"/>
</dbReference>
<gene>
    <name evidence="3" type="ORF">KP79_PYT05215</name>
</gene>
<dbReference type="STRING" id="6573.A0A210QCK0"/>
<dbReference type="GO" id="GO:0006364">
    <property type="term" value="P:rRNA processing"/>
    <property type="evidence" value="ECO:0007669"/>
    <property type="project" value="InterPro"/>
</dbReference>
<name>A0A210QCK0_MIZYE</name>
<evidence type="ECO:0000256" key="1">
    <source>
        <dbReference type="SAM" id="MobiDB-lite"/>
    </source>
</evidence>
<dbReference type="EMBL" id="NEDP02004182">
    <property type="protein sequence ID" value="OWF46469.1"/>
    <property type="molecule type" value="Genomic_DNA"/>
</dbReference>
<organism evidence="3 4">
    <name type="scientific">Mizuhopecten yessoensis</name>
    <name type="common">Japanese scallop</name>
    <name type="synonym">Patinopecten yessoensis</name>
    <dbReference type="NCBI Taxonomy" id="6573"/>
    <lineage>
        <taxon>Eukaryota</taxon>
        <taxon>Metazoa</taxon>
        <taxon>Spiralia</taxon>
        <taxon>Lophotrochozoa</taxon>
        <taxon>Mollusca</taxon>
        <taxon>Bivalvia</taxon>
        <taxon>Autobranchia</taxon>
        <taxon>Pteriomorphia</taxon>
        <taxon>Pectinida</taxon>
        <taxon>Pectinoidea</taxon>
        <taxon>Pectinidae</taxon>
        <taxon>Mizuhopecten</taxon>
    </lineage>
</organism>
<dbReference type="SUPFAM" id="SSF52954">
    <property type="entry name" value="Class II aaRS ABD-related"/>
    <property type="match status" value="1"/>
</dbReference>
<accession>A0A210QCK0</accession>
<dbReference type="PANTHER" id="PTHR12661">
    <property type="entry name" value="PETER PAN-RELATED"/>
    <property type="match status" value="1"/>
</dbReference>
<dbReference type="GO" id="GO:0000027">
    <property type="term" value="P:ribosomal large subunit assembly"/>
    <property type="evidence" value="ECO:0007669"/>
    <property type="project" value="TreeGrafter"/>
</dbReference>
<dbReference type="Proteomes" id="UP000242188">
    <property type="component" value="Unassembled WGS sequence"/>
</dbReference>
<dbReference type="OrthoDB" id="10261452at2759"/>
<evidence type="ECO:0000259" key="2">
    <source>
        <dbReference type="PROSITE" id="PS50833"/>
    </source>
</evidence>
<feature type="compositionally biased region" description="Acidic residues" evidence="1">
    <location>
        <begin position="357"/>
        <end position="367"/>
    </location>
</feature>
<dbReference type="AlphaFoldDB" id="A0A210QCK0"/>
<protein>
    <submittedName>
        <fullName evidence="3">Suppressor of SWI4 1-like</fullName>
    </submittedName>
</protein>
<feature type="domain" description="Brix" evidence="2">
    <location>
        <begin position="29"/>
        <end position="292"/>
    </location>
</feature>
<dbReference type="SMART" id="SM00879">
    <property type="entry name" value="Brix"/>
    <property type="match status" value="1"/>
</dbReference>
<feature type="compositionally biased region" description="Basic and acidic residues" evidence="1">
    <location>
        <begin position="449"/>
        <end position="458"/>
    </location>
</feature>
<sequence length="467" mass="54196">MGKQKKSKRQKTMKHKQLQYQEDIYTKAPHSFVFNRGHVGKNVVQLIKDMRNVMEPFTARNLKARKKNSMKDFVNIAGVLNVTHFLMLSKTEIATNLRVVRIPRGPTMTFKIHNYCLCKDVISSLRKPNLERKQFQYHPLLVMNNFGGDEMHTKLLSSMFQNMFPSINVNKVDLNTIRRCVLLSYDPETQLIEFRHYNIKVVPVGMTRAVKKLIKTTVPDMSKFEDISEYIKQGGNLSESEAELDGPENEVVLPQTITSRGNIKSTKSAIRMTELGPRLSLQLVKIEDGLCDGKVMYHDFIKKTDEELKKQKKFRDKKRKLKELRKKVQDENVQKKEAAKVDHKRKSIAGMKKAENPENEGEEEMDDAAYYKQEVGEEPEPELFSSMNAKRKNRSDSKGPPMKRMRTDKPFDGNKKMNKKTDSKFDKSKNFKSKDKVHKPKGKPGYNKKGKDFQGGKRTDKKFRQKR</sequence>
<evidence type="ECO:0000313" key="3">
    <source>
        <dbReference type="EMBL" id="OWF46469.1"/>
    </source>
</evidence>
<dbReference type="InterPro" id="IPR045112">
    <property type="entry name" value="PPAN-like"/>
</dbReference>
<proteinExistence type="predicted"/>
<keyword evidence="4" id="KW-1185">Reference proteome</keyword>
<feature type="compositionally biased region" description="Basic and acidic residues" evidence="1">
    <location>
        <begin position="326"/>
        <end position="341"/>
    </location>
</feature>